<organism evidence="2 3">
    <name type="scientific">Pipistrellus kuhlii</name>
    <name type="common">Kuhl's pipistrelle</name>
    <dbReference type="NCBI Taxonomy" id="59472"/>
    <lineage>
        <taxon>Eukaryota</taxon>
        <taxon>Metazoa</taxon>
        <taxon>Chordata</taxon>
        <taxon>Craniata</taxon>
        <taxon>Vertebrata</taxon>
        <taxon>Euteleostomi</taxon>
        <taxon>Mammalia</taxon>
        <taxon>Eutheria</taxon>
        <taxon>Laurasiatheria</taxon>
        <taxon>Chiroptera</taxon>
        <taxon>Yangochiroptera</taxon>
        <taxon>Vespertilionidae</taxon>
        <taxon>Pipistrellus</taxon>
    </lineage>
</organism>
<name>A0A7J7UG96_PIPKU</name>
<feature type="region of interest" description="Disordered" evidence="1">
    <location>
        <begin position="113"/>
        <end position="138"/>
    </location>
</feature>
<sequence>MPPSHTHTCPVSTGTTVAGQRPLLRGVTATPHRAHRPTSAHSWAVSSDADTPGGDSLRPRGGAGRAGSQSGSPGKRGLGATGADLGLMRSPGPRTPLVSLACVFIERKDLLSPSSRRANPGRKGALTHPRRRSAEQQEQKLRWLGPHAWSSGLVACLHCFSGTVSGAVGPTAKTQQCNPCPPRVHSVFDACGCIFRSVPVLFPY</sequence>
<evidence type="ECO:0000313" key="3">
    <source>
        <dbReference type="Proteomes" id="UP000558488"/>
    </source>
</evidence>
<gene>
    <name evidence="2" type="ORF">mPipKuh1_009066</name>
</gene>
<evidence type="ECO:0000256" key="1">
    <source>
        <dbReference type="SAM" id="MobiDB-lite"/>
    </source>
</evidence>
<comment type="caution">
    <text evidence="2">The sequence shown here is derived from an EMBL/GenBank/DDBJ whole genome shotgun (WGS) entry which is preliminary data.</text>
</comment>
<feature type="region of interest" description="Disordered" evidence="1">
    <location>
        <begin position="1"/>
        <end position="91"/>
    </location>
</feature>
<feature type="compositionally biased region" description="Polar residues" evidence="1">
    <location>
        <begin position="39"/>
        <end position="49"/>
    </location>
</feature>
<dbReference type="Proteomes" id="UP000558488">
    <property type="component" value="Unassembled WGS sequence"/>
</dbReference>
<protein>
    <submittedName>
        <fullName evidence="2">Uncharacterized protein</fullName>
    </submittedName>
</protein>
<dbReference type="EMBL" id="JACAGB010000020">
    <property type="protein sequence ID" value="KAF6311868.1"/>
    <property type="molecule type" value="Genomic_DNA"/>
</dbReference>
<keyword evidence="3" id="KW-1185">Reference proteome</keyword>
<reference evidence="2 3" key="1">
    <citation type="journal article" date="2020" name="Nature">
        <title>Six reference-quality genomes reveal evolution of bat adaptations.</title>
        <authorList>
            <person name="Jebb D."/>
            <person name="Huang Z."/>
            <person name="Pippel M."/>
            <person name="Hughes G.M."/>
            <person name="Lavrichenko K."/>
            <person name="Devanna P."/>
            <person name="Winkler S."/>
            <person name="Jermiin L.S."/>
            <person name="Skirmuntt E.C."/>
            <person name="Katzourakis A."/>
            <person name="Burkitt-Gray L."/>
            <person name="Ray D.A."/>
            <person name="Sullivan K.A.M."/>
            <person name="Roscito J.G."/>
            <person name="Kirilenko B.M."/>
            <person name="Davalos L.M."/>
            <person name="Corthals A.P."/>
            <person name="Power M.L."/>
            <person name="Jones G."/>
            <person name="Ransome R.D."/>
            <person name="Dechmann D.K.N."/>
            <person name="Locatelli A.G."/>
            <person name="Puechmaille S.J."/>
            <person name="Fedrigo O."/>
            <person name="Jarvis E.D."/>
            <person name="Hiller M."/>
            <person name="Vernes S.C."/>
            <person name="Myers E.W."/>
            <person name="Teeling E.C."/>
        </authorList>
    </citation>
    <scope>NUCLEOTIDE SEQUENCE [LARGE SCALE GENOMIC DNA]</scope>
    <source>
        <strain evidence="2">MPipKuh1</strain>
        <tissue evidence="2">Flight muscle</tissue>
    </source>
</reference>
<accession>A0A7J7UG96</accession>
<evidence type="ECO:0000313" key="2">
    <source>
        <dbReference type="EMBL" id="KAF6311868.1"/>
    </source>
</evidence>
<dbReference type="AlphaFoldDB" id="A0A7J7UG96"/>
<feature type="compositionally biased region" description="Polar residues" evidence="1">
    <location>
        <begin position="1"/>
        <end position="18"/>
    </location>
</feature>
<proteinExistence type="predicted"/>